<dbReference type="EMBL" id="UOEL01000011">
    <property type="protein sequence ID" value="VAW10034.1"/>
    <property type="molecule type" value="Genomic_DNA"/>
</dbReference>
<dbReference type="InterPro" id="IPR005025">
    <property type="entry name" value="FMN_Rdtase-like_dom"/>
</dbReference>
<evidence type="ECO:0000259" key="1">
    <source>
        <dbReference type="Pfam" id="PF03358"/>
    </source>
</evidence>
<name>A0A3B0TN24_9ZZZZ</name>
<reference evidence="2" key="1">
    <citation type="submission" date="2018-06" db="EMBL/GenBank/DDBJ databases">
        <authorList>
            <person name="Zhirakovskaya E."/>
        </authorList>
    </citation>
    <scope>NUCLEOTIDE SEQUENCE</scope>
</reference>
<dbReference type="InterPro" id="IPR029039">
    <property type="entry name" value="Flavoprotein-like_sf"/>
</dbReference>
<dbReference type="Pfam" id="PF03358">
    <property type="entry name" value="FMN_red"/>
    <property type="match status" value="1"/>
</dbReference>
<dbReference type="AlphaFoldDB" id="A0A3B0TN24"/>
<accession>A0A3B0TN24</accession>
<dbReference type="GO" id="GO:0005829">
    <property type="term" value="C:cytosol"/>
    <property type="evidence" value="ECO:0007669"/>
    <property type="project" value="TreeGrafter"/>
</dbReference>
<dbReference type="PANTHER" id="PTHR30543">
    <property type="entry name" value="CHROMATE REDUCTASE"/>
    <property type="match status" value="1"/>
</dbReference>
<feature type="domain" description="NADPH-dependent FMN reductase-like" evidence="1">
    <location>
        <begin position="3"/>
        <end position="141"/>
    </location>
</feature>
<dbReference type="PANTHER" id="PTHR30543:SF21">
    <property type="entry name" value="NAD(P)H-DEPENDENT FMN REDUCTASE LOT6"/>
    <property type="match status" value="1"/>
</dbReference>
<dbReference type="GO" id="GO:0010181">
    <property type="term" value="F:FMN binding"/>
    <property type="evidence" value="ECO:0007669"/>
    <property type="project" value="TreeGrafter"/>
</dbReference>
<dbReference type="GO" id="GO:0016491">
    <property type="term" value="F:oxidoreductase activity"/>
    <property type="evidence" value="ECO:0007669"/>
    <property type="project" value="InterPro"/>
</dbReference>
<evidence type="ECO:0000313" key="2">
    <source>
        <dbReference type="EMBL" id="VAW10034.1"/>
    </source>
</evidence>
<gene>
    <name evidence="2" type="ORF">MNBD_BACTEROID03-459</name>
</gene>
<sequence length="177" mass="19357">MASILAFAGSNSSTSINFKLVKHTASFVVKHEILVLNMVGFSLPMYSEDEERNNGFPEPLVGFKEGIQKASGLIISVNEHNSNPSAYFKNLVDWLSRLDKNVFTGKKVLLMSTSPGKRGAIGAHEVTGKMMTRFGAEIVATFSLPSFQMNFEEESGIINAELSKALQTAITDFMTTI</sequence>
<organism evidence="2">
    <name type="scientific">hydrothermal vent metagenome</name>
    <dbReference type="NCBI Taxonomy" id="652676"/>
    <lineage>
        <taxon>unclassified sequences</taxon>
        <taxon>metagenomes</taxon>
        <taxon>ecological metagenomes</taxon>
    </lineage>
</organism>
<protein>
    <recommendedName>
        <fullName evidence="1">NADPH-dependent FMN reductase-like domain-containing protein</fullName>
    </recommendedName>
</protein>
<proteinExistence type="predicted"/>
<dbReference type="InterPro" id="IPR050712">
    <property type="entry name" value="NAD(P)H-dep_reductase"/>
</dbReference>
<dbReference type="SUPFAM" id="SSF52218">
    <property type="entry name" value="Flavoproteins"/>
    <property type="match status" value="1"/>
</dbReference>
<dbReference type="Gene3D" id="3.40.50.360">
    <property type="match status" value="1"/>
</dbReference>